<dbReference type="AlphaFoldDB" id="A0A0F9G8H2"/>
<evidence type="ECO:0000256" key="1">
    <source>
        <dbReference type="SAM" id="MobiDB-lite"/>
    </source>
</evidence>
<feature type="region of interest" description="Disordered" evidence="1">
    <location>
        <begin position="28"/>
        <end position="47"/>
    </location>
</feature>
<gene>
    <name evidence="2" type="ORF">LCGC14_2214330</name>
</gene>
<proteinExistence type="predicted"/>
<evidence type="ECO:0000313" key="2">
    <source>
        <dbReference type="EMBL" id="KKL59537.1"/>
    </source>
</evidence>
<name>A0A0F9G8H2_9ZZZZ</name>
<accession>A0A0F9G8H2</accession>
<organism evidence="2">
    <name type="scientific">marine sediment metagenome</name>
    <dbReference type="NCBI Taxonomy" id="412755"/>
    <lineage>
        <taxon>unclassified sequences</taxon>
        <taxon>metagenomes</taxon>
        <taxon>ecological metagenomes</taxon>
    </lineage>
</organism>
<dbReference type="EMBL" id="LAZR01029451">
    <property type="protein sequence ID" value="KKL59537.1"/>
    <property type="molecule type" value="Genomic_DNA"/>
</dbReference>
<sequence>MSTAHKDWIRRRVEAVRTAYTAFDAMTEHGHGDAIPDPDTPTQLSWS</sequence>
<protein>
    <submittedName>
        <fullName evidence="2">Uncharacterized protein</fullName>
    </submittedName>
</protein>
<comment type="caution">
    <text evidence="2">The sequence shown here is derived from an EMBL/GenBank/DDBJ whole genome shotgun (WGS) entry which is preliminary data.</text>
</comment>
<reference evidence="2" key="1">
    <citation type="journal article" date="2015" name="Nature">
        <title>Complex archaea that bridge the gap between prokaryotes and eukaryotes.</title>
        <authorList>
            <person name="Spang A."/>
            <person name="Saw J.H."/>
            <person name="Jorgensen S.L."/>
            <person name="Zaremba-Niedzwiedzka K."/>
            <person name="Martijn J."/>
            <person name="Lind A.E."/>
            <person name="van Eijk R."/>
            <person name="Schleper C."/>
            <person name="Guy L."/>
            <person name="Ettema T.J."/>
        </authorList>
    </citation>
    <scope>NUCLEOTIDE SEQUENCE</scope>
</reference>